<feature type="compositionally biased region" description="Low complexity" evidence="3">
    <location>
        <begin position="178"/>
        <end position="190"/>
    </location>
</feature>
<feature type="compositionally biased region" description="Polar residues" evidence="3">
    <location>
        <begin position="442"/>
        <end position="456"/>
    </location>
</feature>
<evidence type="ECO:0000256" key="1">
    <source>
        <dbReference type="ARBA" id="ARBA00010949"/>
    </source>
</evidence>
<feature type="compositionally biased region" description="Polar residues" evidence="3">
    <location>
        <begin position="321"/>
        <end position="339"/>
    </location>
</feature>
<dbReference type="PANTHER" id="PTHR22461">
    <property type="entry name" value="SERINE-RICH COILED-COIL DOMAIN-CONTAINING PROTEIN 2-RELATED"/>
    <property type="match status" value="1"/>
</dbReference>
<feature type="compositionally biased region" description="Basic and acidic residues" evidence="3">
    <location>
        <begin position="464"/>
        <end position="477"/>
    </location>
</feature>
<keyword evidence="5" id="KW-1185">Reference proteome</keyword>
<name>A0A315VRG6_GAMAF</name>
<accession>A0A315VRG6</accession>
<comment type="caution">
    <text evidence="4">The sequence shown here is derived from an EMBL/GenBank/DDBJ whole genome shotgun (WGS) entry which is preliminary data.</text>
</comment>
<dbReference type="InterPro" id="IPR029627">
    <property type="entry name" value="CCSER"/>
</dbReference>
<feature type="compositionally biased region" description="Low complexity" evidence="3">
    <location>
        <begin position="495"/>
        <end position="508"/>
    </location>
</feature>
<evidence type="ECO:0000313" key="4">
    <source>
        <dbReference type="EMBL" id="PWA25720.1"/>
    </source>
</evidence>
<dbReference type="PANTHER" id="PTHR22461:SF2">
    <property type="entry name" value="SERINE-RICH COILED-COIL DOMAIN-CONTAINING PROTEIN 2"/>
    <property type="match status" value="1"/>
</dbReference>
<reference evidence="4 5" key="1">
    <citation type="journal article" date="2018" name="G3 (Bethesda)">
        <title>A High-Quality Reference Genome for the Invasive Mosquitofish Gambusia affinis Using a Chicago Library.</title>
        <authorList>
            <person name="Hoffberg S.L."/>
            <person name="Troendle N.J."/>
            <person name="Glenn T.C."/>
            <person name="Mahmud O."/>
            <person name="Louha S."/>
            <person name="Chalopin D."/>
            <person name="Bennetzen J.L."/>
            <person name="Mauricio R."/>
        </authorList>
    </citation>
    <scope>NUCLEOTIDE SEQUENCE [LARGE SCALE GENOMIC DNA]</scope>
    <source>
        <strain evidence="4">NE01/NJP1002.9</strain>
        <tissue evidence="4">Muscle</tissue>
    </source>
</reference>
<gene>
    <name evidence="4" type="ORF">CCH79_00001810</name>
</gene>
<evidence type="ECO:0000313" key="5">
    <source>
        <dbReference type="Proteomes" id="UP000250572"/>
    </source>
</evidence>
<dbReference type="GO" id="GO:0001578">
    <property type="term" value="P:microtubule bundle formation"/>
    <property type="evidence" value="ECO:0007669"/>
    <property type="project" value="TreeGrafter"/>
</dbReference>
<evidence type="ECO:0000256" key="2">
    <source>
        <dbReference type="ARBA" id="ARBA00023054"/>
    </source>
</evidence>
<dbReference type="AlphaFoldDB" id="A0A315VRG6"/>
<keyword evidence="2" id="KW-0175">Coiled coil</keyword>
<proteinExistence type="inferred from homology"/>
<sequence>MEDKALTGPAMVSRLPKFGGRPTGGGNSSVCNGSTQSPTSMQDGKNNSHGIRSNCLIRPAPPYLKWKKDDGMNFSSPSTLMIPWDGNEEKAQYHVPSLPEGKSSSQSTPKMRRSGALMVATSSPKTVPKQLTKKNPKVTKVGQNQLNGLSKVTYSTSGNPARTGSESRLVRPMLGTNSPRSSSQDSLSLSRENRKILTLDHMVRSNSLTHFKQIPSPSCEPMTRSFSFNRAVELAKPLANTQLRPPRSNFLKPPRVSNGRLCLGLSSNLGDSGFQYSKSLPADSSLPNPSYPAMPTTPQGLRKPQLPNSVLTKSLTNSVGSLGYRSGSTTQGKQQTSLFPDQPTEGVRSSVLSDSGGLLRISKGSEPTDEDGKADSSSYSGGSSGVENGTHDQSSVQMATETLEDMSLSSASSLERGDTSEEILDDCDSAGDVFSDGDIPVCTTQTILQRSSNDNTGWEPVDLTENKEDSPMQKSEESTQGSLVLSPAQSDAPQGSSLELSPSNSSGGTYMWDEEGLEPLGELKSPLASYENSEINSMHRLRDKPPHLCCCHIAKLQRLAQPTWRHCASLKQNMSALQSFSVFRMLNPLLNLLPERELHHFIDEARSSSASDILNNLDPLGTGDLDDNDLMLDVDLPEDSLHGSLKGERPQLCSLPAGDFLRLDTNQSAPLLSPAPPQPTLSLLYQLQFLGSSQKNKAINKDGDFDSMSLMEGSDRGSRQGQRRKQHRWSGPDHFFHDSRLHFFSNYDNHKTSRFPSRPIQFDGKQPVYKPMLDELTLEHMTQDCSVLRNQLLRLKTLLQLEETGSPADVCEQTEDNTTVSQMEALIKEVQVLREELRGRDKTIALLTLQCQQLQHHQQQQQRDQM</sequence>
<feature type="region of interest" description="Disordered" evidence="3">
    <location>
        <begin position="171"/>
        <end position="191"/>
    </location>
</feature>
<comment type="similarity">
    <text evidence="1">Belongs to the CCSER family.</text>
</comment>
<evidence type="ECO:0008006" key="6">
    <source>
        <dbReference type="Google" id="ProtNLM"/>
    </source>
</evidence>
<dbReference type="GO" id="GO:0008017">
    <property type="term" value="F:microtubule binding"/>
    <property type="evidence" value="ECO:0007669"/>
    <property type="project" value="TreeGrafter"/>
</dbReference>
<feature type="region of interest" description="Disordered" evidence="3">
    <location>
        <begin position="321"/>
        <end position="513"/>
    </location>
</feature>
<feature type="compositionally biased region" description="Polar residues" evidence="3">
    <location>
        <begin position="391"/>
        <end position="400"/>
    </location>
</feature>
<dbReference type="EMBL" id="NHOQ01001229">
    <property type="protein sequence ID" value="PWA25720.1"/>
    <property type="molecule type" value="Genomic_DNA"/>
</dbReference>
<organism evidence="4 5">
    <name type="scientific">Gambusia affinis</name>
    <name type="common">Western mosquitofish</name>
    <name type="synonym">Heterandria affinis</name>
    <dbReference type="NCBI Taxonomy" id="33528"/>
    <lineage>
        <taxon>Eukaryota</taxon>
        <taxon>Metazoa</taxon>
        <taxon>Chordata</taxon>
        <taxon>Craniata</taxon>
        <taxon>Vertebrata</taxon>
        <taxon>Euteleostomi</taxon>
        <taxon>Actinopterygii</taxon>
        <taxon>Neopterygii</taxon>
        <taxon>Teleostei</taxon>
        <taxon>Neoteleostei</taxon>
        <taxon>Acanthomorphata</taxon>
        <taxon>Ovalentaria</taxon>
        <taxon>Atherinomorphae</taxon>
        <taxon>Cyprinodontiformes</taxon>
        <taxon>Poeciliidae</taxon>
        <taxon>Poeciliinae</taxon>
        <taxon>Gambusia</taxon>
    </lineage>
</organism>
<feature type="compositionally biased region" description="Acidic residues" evidence="3">
    <location>
        <begin position="420"/>
        <end position="429"/>
    </location>
</feature>
<feature type="region of interest" description="Disordered" evidence="3">
    <location>
        <begin position="280"/>
        <end position="306"/>
    </location>
</feature>
<dbReference type="Proteomes" id="UP000250572">
    <property type="component" value="Unassembled WGS sequence"/>
</dbReference>
<feature type="compositionally biased region" description="Polar residues" evidence="3">
    <location>
        <begin position="478"/>
        <end position="494"/>
    </location>
</feature>
<evidence type="ECO:0000256" key="3">
    <source>
        <dbReference type="SAM" id="MobiDB-lite"/>
    </source>
</evidence>
<dbReference type="STRING" id="33528.ENSGAFP00000029414"/>
<feature type="region of interest" description="Disordered" evidence="3">
    <location>
        <begin position="1"/>
        <end position="54"/>
    </location>
</feature>
<feature type="region of interest" description="Disordered" evidence="3">
    <location>
        <begin position="698"/>
        <end position="731"/>
    </location>
</feature>
<feature type="compositionally biased region" description="Polar residues" evidence="3">
    <location>
        <begin position="28"/>
        <end position="51"/>
    </location>
</feature>
<protein>
    <recommendedName>
        <fullName evidence="6">Coiled-coil serine-rich protein 2</fullName>
    </recommendedName>
</protein>
<dbReference type="GO" id="GO:0015630">
    <property type="term" value="C:microtubule cytoskeleton"/>
    <property type="evidence" value="ECO:0007669"/>
    <property type="project" value="TreeGrafter"/>
</dbReference>
<feature type="non-terminal residue" evidence="4">
    <location>
        <position position="866"/>
    </location>
</feature>